<keyword evidence="17" id="KW-1185">Reference proteome</keyword>
<keyword evidence="6" id="KW-0479">Metal-binding</keyword>
<evidence type="ECO:0000256" key="6">
    <source>
        <dbReference type="ARBA" id="ARBA00022723"/>
    </source>
</evidence>
<sequence length="547" mass="56480">MAPQQPNYAVYYVTGRDLLPPGVDFFQHLDKALSGGHVSVVQIREKDADNGEFLEVAKKAHAIAAQHRVPMLVNDNLSVALCLPPSVGLHIGQDDIPLPQARKLLGPDRLIGISVHTVDDAKRALAEGVADYAGVGPVYGTQSKAGITDDKVLSPRGAADIVDALQSTNRERRLPCVLIGGINAQTCVRALVGATGLHNYPDGVAVVSAIQARTDPDVAAAELDEMVASWQFRRSFGGSAISLQGETASSLVQAASSLLTLHRRSNLGPPLIQTLTSHVSSTLSANIALAFSSSPIMSHQEEEAADLGRVTGGVVLNIGTISAESRRGMKAVGREANKGGKPVVLDPVGVGASAFRKGCVQQILNDTQVTLIKGNAAELSSIAGLSEVASRGVDSGAGSLSDPVGLVKKLARKEKCLVLLTGKTDYLSDGRAVLACENGHPMVGRITGSGCALGVMLAAGMAAACNKAKEEGEGAMRGSASMLVDANGKDVLVGALMGLLSMTIASEKAAGRGDVKGPGSFIPALIDEIANLRPEDLVQGANLSVAE</sequence>
<comment type="pathway">
    <text evidence="4">Cofactor biosynthesis; thiamine diphosphate biosynthesis; thiamine phosphate from 4-amino-2-methyl-5-diphosphomethylpyrimidine and 4-methyl-5-(2-phosphoethyl)-thiazole: step 1/1.</text>
</comment>
<dbReference type="SUPFAM" id="SSF53613">
    <property type="entry name" value="Ribokinase-like"/>
    <property type="match status" value="1"/>
</dbReference>
<evidence type="ECO:0000256" key="1">
    <source>
        <dbReference type="ARBA" id="ARBA00001771"/>
    </source>
</evidence>
<dbReference type="CDD" id="cd01170">
    <property type="entry name" value="THZ_kinase"/>
    <property type="match status" value="1"/>
</dbReference>
<comment type="catalytic activity">
    <reaction evidence="1">
        <text>5-(2-hydroxyethyl)-4-methylthiazole + ATP = 4-methyl-5-(2-phosphooxyethyl)-thiazole + ADP + H(+)</text>
        <dbReference type="Rhea" id="RHEA:24212"/>
        <dbReference type="ChEBI" id="CHEBI:15378"/>
        <dbReference type="ChEBI" id="CHEBI:17957"/>
        <dbReference type="ChEBI" id="CHEBI:30616"/>
        <dbReference type="ChEBI" id="CHEBI:58296"/>
        <dbReference type="ChEBI" id="CHEBI:456216"/>
        <dbReference type="EC" id="2.7.1.50"/>
    </reaction>
</comment>
<dbReference type="UniPathway" id="UPA00060">
    <property type="reaction ID" value="UER00139"/>
</dbReference>
<comment type="catalytic activity">
    <reaction evidence="14">
        <text>2-[(2R,5Z)-2-carboxy-4-methylthiazol-5(2H)-ylidene]ethyl phosphate + 4-amino-2-methyl-5-(diphosphooxymethyl)pyrimidine + 2 H(+) = thiamine phosphate + CO2 + diphosphate</text>
        <dbReference type="Rhea" id="RHEA:47844"/>
        <dbReference type="ChEBI" id="CHEBI:15378"/>
        <dbReference type="ChEBI" id="CHEBI:16526"/>
        <dbReference type="ChEBI" id="CHEBI:33019"/>
        <dbReference type="ChEBI" id="CHEBI:37575"/>
        <dbReference type="ChEBI" id="CHEBI:57841"/>
        <dbReference type="ChEBI" id="CHEBI:62899"/>
        <dbReference type="EC" id="2.5.1.3"/>
    </reaction>
</comment>
<evidence type="ECO:0000256" key="10">
    <source>
        <dbReference type="ARBA" id="ARBA00022842"/>
    </source>
</evidence>
<dbReference type="Gene3D" id="3.20.20.70">
    <property type="entry name" value="Aldolase class I"/>
    <property type="match status" value="1"/>
</dbReference>
<dbReference type="GO" id="GO:0004417">
    <property type="term" value="F:hydroxyethylthiazole kinase activity"/>
    <property type="evidence" value="ECO:0007669"/>
    <property type="project" value="UniProtKB-EC"/>
</dbReference>
<evidence type="ECO:0000313" key="17">
    <source>
        <dbReference type="Proteomes" id="UP000245884"/>
    </source>
</evidence>
<dbReference type="GO" id="GO:0000287">
    <property type="term" value="F:magnesium ion binding"/>
    <property type="evidence" value="ECO:0007669"/>
    <property type="project" value="InterPro"/>
</dbReference>
<name>A0A316UWW0_9BASI</name>
<evidence type="ECO:0000313" key="16">
    <source>
        <dbReference type="EMBL" id="PWN27615.1"/>
    </source>
</evidence>
<dbReference type="OrthoDB" id="4994at2759"/>
<evidence type="ECO:0000256" key="7">
    <source>
        <dbReference type="ARBA" id="ARBA00022741"/>
    </source>
</evidence>
<organism evidence="16 17">
    <name type="scientific">Jaminaea rosea</name>
    <dbReference type="NCBI Taxonomy" id="1569628"/>
    <lineage>
        <taxon>Eukaryota</taxon>
        <taxon>Fungi</taxon>
        <taxon>Dikarya</taxon>
        <taxon>Basidiomycota</taxon>
        <taxon>Ustilaginomycotina</taxon>
        <taxon>Exobasidiomycetes</taxon>
        <taxon>Microstromatales</taxon>
        <taxon>Microstromatales incertae sedis</taxon>
        <taxon>Jaminaea</taxon>
    </lineage>
</organism>
<dbReference type="GO" id="GO:0005524">
    <property type="term" value="F:ATP binding"/>
    <property type="evidence" value="ECO:0007669"/>
    <property type="project" value="UniProtKB-KW"/>
</dbReference>
<dbReference type="InterPro" id="IPR000417">
    <property type="entry name" value="Hyethyz_kinase"/>
</dbReference>
<gene>
    <name evidence="16" type="ORF">BDZ90DRAFT_232042</name>
</gene>
<dbReference type="PANTHER" id="PTHR20857:SF23">
    <property type="entry name" value="THIAMINE BIOSYNTHETIC BIFUNCTIONAL ENZYME"/>
    <property type="match status" value="1"/>
</dbReference>
<keyword evidence="11" id="KW-0784">Thiamine biosynthesis</keyword>
<proteinExistence type="inferred from homology"/>
<comment type="pathway">
    <text evidence="3">Cofactor biosynthesis; thiamine diphosphate biosynthesis; 4-methyl-5-(2-phosphoethyl)-thiazole from 5-(2-hydroxyethyl)-4-methylthiazole: step 1/1.</text>
</comment>
<evidence type="ECO:0000256" key="12">
    <source>
        <dbReference type="ARBA" id="ARBA00047334"/>
    </source>
</evidence>
<dbReference type="SUPFAM" id="SSF51391">
    <property type="entry name" value="Thiamin phosphate synthase"/>
    <property type="match status" value="1"/>
</dbReference>
<dbReference type="GO" id="GO:0009229">
    <property type="term" value="P:thiamine diphosphate biosynthetic process"/>
    <property type="evidence" value="ECO:0007669"/>
    <property type="project" value="UniProtKB-UniPathway"/>
</dbReference>
<accession>A0A316UWW0</accession>
<protein>
    <submittedName>
        <fullName evidence="16">Hydroxyethylthiazole kinase</fullName>
    </submittedName>
</protein>
<dbReference type="GeneID" id="37027922"/>
<dbReference type="InterPro" id="IPR034291">
    <property type="entry name" value="TMP_synthase"/>
</dbReference>
<evidence type="ECO:0000256" key="13">
    <source>
        <dbReference type="ARBA" id="ARBA00047851"/>
    </source>
</evidence>
<dbReference type="AlphaFoldDB" id="A0A316UWW0"/>
<dbReference type="GO" id="GO:0004789">
    <property type="term" value="F:thiamine-phosphate diphosphorylase activity"/>
    <property type="evidence" value="ECO:0007669"/>
    <property type="project" value="UniProtKB-EC"/>
</dbReference>
<evidence type="ECO:0000256" key="9">
    <source>
        <dbReference type="ARBA" id="ARBA00022840"/>
    </source>
</evidence>
<dbReference type="GO" id="GO:0005737">
    <property type="term" value="C:cytoplasm"/>
    <property type="evidence" value="ECO:0007669"/>
    <property type="project" value="TreeGrafter"/>
</dbReference>
<evidence type="ECO:0000256" key="4">
    <source>
        <dbReference type="ARBA" id="ARBA00005165"/>
    </source>
</evidence>
<dbReference type="RefSeq" id="XP_025362227.1">
    <property type="nucleotide sequence ID" value="XM_025506099.1"/>
</dbReference>
<evidence type="ECO:0000256" key="3">
    <source>
        <dbReference type="ARBA" id="ARBA00004868"/>
    </source>
</evidence>
<dbReference type="HAMAP" id="MF_00228">
    <property type="entry name" value="Thz_kinase"/>
    <property type="match status" value="1"/>
</dbReference>
<keyword evidence="10" id="KW-0460">Magnesium</keyword>
<evidence type="ECO:0000256" key="8">
    <source>
        <dbReference type="ARBA" id="ARBA00022777"/>
    </source>
</evidence>
<feature type="domain" description="Thiamine phosphate synthase/TenI" evidence="15">
    <location>
        <begin position="10"/>
        <end position="210"/>
    </location>
</feature>
<dbReference type="InterPro" id="IPR022998">
    <property type="entry name" value="ThiamineP_synth_TenI"/>
</dbReference>
<dbReference type="GO" id="GO:0009228">
    <property type="term" value="P:thiamine biosynthetic process"/>
    <property type="evidence" value="ECO:0007669"/>
    <property type="project" value="UniProtKB-KW"/>
</dbReference>
<dbReference type="Gene3D" id="3.40.1190.20">
    <property type="match status" value="1"/>
</dbReference>
<evidence type="ECO:0000256" key="14">
    <source>
        <dbReference type="ARBA" id="ARBA00047883"/>
    </source>
</evidence>
<keyword evidence="9" id="KW-0067">ATP-binding</keyword>
<dbReference type="EMBL" id="KZ819667">
    <property type="protein sequence ID" value="PWN27615.1"/>
    <property type="molecule type" value="Genomic_DNA"/>
</dbReference>
<keyword evidence="8 16" id="KW-0418">Kinase</keyword>
<evidence type="ECO:0000256" key="11">
    <source>
        <dbReference type="ARBA" id="ARBA00022977"/>
    </source>
</evidence>
<dbReference type="CDD" id="cd00564">
    <property type="entry name" value="TMP_TenI"/>
    <property type="match status" value="1"/>
</dbReference>
<evidence type="ECO:0000256" key="2">
    <source>
        <dbReference type="ARBA" id="ARBA00001946"/>
    </source>
</evidence>
<keyword evidence="5" id="KW-0808">Transferase</keyword>
<dbReference type="PRINTS" id="PR01099">
    <property type="entry name" value="HYETHTZKNASE"/>
</dbReference>
<dbReference type="HAMAP" id="MF_00097">
    <property type="entry name" value="TMP_synthase"/>
    <property type="match status" value="1"/>
</dbReference>
<evidence type="ECO:0000259" key="15">
    <source>
        <dbReference type="Pfam" id="PF02581"/>
    </source>
</evidence>
<comment type="catalytic activity">
    <reaction evidence="12">
        <text>4-methyl-5-(2-phosphooxyethyl)-thiazole + 4-amino-2-methyl-5-(diphosphooxymethyl)pyrimidine + H(+) = thiamine phosphate + diphosphate</text>
        <dbReference type="Rhea" id="RHEA:22328"/>
        <dbReference type="ChEBI" id="CHEBI:15378"/>
        <dbReference type="ChEBI" id="CHEBI:33019"/>
        <dbReference type="ChEBI" id="CHEBI:37575"/>
        <dbReference type="ChEBI" id="CHEBI:57841"/>
        <dbReference type="ChEBI" id="CHEBI:58296"/>
        <dbReference type="EC" id="2.5.1.3"/>
    </reaction>
</comment>
<dbReference type="PANTHER" id="PTHR20857">
    <property type="entry name" value="THIAMINE-PHOSPHATE PYROPHOSPHORYLASE"/>
    <property type="match status" value="1"/>
</dbReference>
<comment type="cofactor">
    <cofactor evidence="2">
        <name>Mg(2+)</name>
        <dbReference type="ChEBI" id="CHEBI:18420"/>
    </cofactor>
</comment>
<reference evidence="16 17" key="1">
    <citation type="journal article" date="2018" name="Mol. Biol. Evol.">
        <title>Broad Genomic Sampling Reveals a Smut Pathogenic Ancestry of the Fungal Clade Ustilaginomycotina.</title>
        <authorList>
            <person name="Kijpornyongpan T."/>
            <person name="Mondo S.J."/>
            <person name="Barry K."/>
            <person name="Sandor L."/>
            <person name="Lee J."/>
            <person name="Lipzen A."/>
            <person name="Pangilinan J."/>
            <person name="LaButti K."/>
            <person name="Hainaut M."/>
            <person name="Henrissat B."/>
            <person name="Grigoriev I.V."/>
            <person name="Spatafora J.W."/>
            <person name="Aime M.C."/>
        </authorList>
    </citation>
    <scope>NUCLEOTIDE SEQUENCE [LARGE SCALE GENOMIC DNA]</scope>
    <source>
        <strain evidence="16 17">MCA 5214</strain>
    </source>
</reference>
<dbReference type="Pfam" id="PF02110">
    <property type="entry name" value="HK"/>
    <property type="match status" value="1"/>
</dbReference>
<evidence type="ECO:0000256" key="5">
    <source>
        <dbReference type="ARBA" id="ARBA00022679"/>
    </source>
</evidence>
<dbReference type="Proteomes" id="UP000245884">
    <property type="component" value="Unassembled WGS sequence"/>
</dbReference>
<dbReference type="InterPro" id="IPR013785">
    <property type="entry name" value="Aldolase_TIM"/>
</dbReference>
<dbReference type="STRING" id="1569628.A0A316UWW0"/>
<dbReference type="InterPro" id="IPR036206">
    <property type="entry name" value="ThiamineP_synth_sf"/>
</dbReference>
<dbReference type="Pfam" id="PF02581">
    <property type="entry name" value="TMP-TENI"/>
    <property type="match status" value="1"/>
</dbReference>
<dbReference type="NCBIfam" id="TIGR00693">
    <property type="entry name" value="thiE"/>
    <property type="match status" value="1"/>
</dbReference>
<dbReference type="InterPro" id="IPR029056">
    <property type="entry name" value="Ribokinase-like"/>
</dbReference>
<comment type="catalytic activity">
    <reaction evidence="13">
        <text>2-(2-carboxy-4-methylthiazol-5-yl)ethyl phosphate + 4-amino-2-methyl-5-(diphosphooxymethyl)pyrimidine + 2 H(+) = thiamine phosphate + CO2 + diphosphate</text>
        <dbReference type="Rhea" id="RHEA:47848"/>
        <dbReference type="ChEBI" id="CHEBI:15378"/>
        <dbReference type="ChEBI" id="CHEBI:16526"/>
        <dbReference type="ChEBI" id="CHEBI:33019"/>
        <dbReference type="ChEBI" id="CHEBI:37575"/>
        <dbReference type="ChEBI" id="CHEBI:57841"/>
        <dbReference type="ChEBI" id="CHEBI:62890"/>
        <dbReference type="EC" id="2.5.1.3"/>
    </reaction>
</comment>
<keyword evidence="7" id="KW-0547">Nucleotide-binding</keyword>